<dbReference type="InterPro" id="IPR010065">
    <property type="entry name" value="AA_ABC_transptr_permease_3TM"/>
</dbReference>
<dbReference type="PANTHER" id="PTHR30614:SF20">
    <property type="entry name" value="GLUTAMINE TRANSPORT SYSTEM PERMEASE PROTEIN GLNP"/>
    <property type="match status" value="1"/>
</dbReference>
<dbReference type="InterPro" id="IPR035906">
    <property type="entry name" value="MetI-like_sf"/>
</dbReference>
<dbReference type="InterPro" id="IPR000515">
    <property type="entry name" value="MetI-like"/>
</dbReference>
<keyword evidence="12" id="KW-1185">Reference proteome</keyword>
<evidence type="ECO:0000256" key="3">
    <source>
        <dbReference type="ARBA" id="ARBA00022448"/>
    </source>
</evidence>
<dbReference type="EMBL" id="LT629742">
    <property type="protein sequence ID" value="SDS54034.1"/>
    <property type="molecule type" value="Genomic_DNA"/>
</dbReference>
<dbReference type="InterPro" id="IPR043429">
    <property type="entry name" value="ArtM/GltK/GlnP/TcyL/YhdX-like"/>
</dbReference>
<evidence type="ECO:0000313" key="11">
    <source>
        <dbReference type="EMBL" id="SDS54034.1"/>
    </source>
</evidence>
<sequence length="261" mass="28335">MNIIDSFFNWDQILAVLPDLILIGLPNTLILAFSAMVLGTFIGILIALASVSKRKLLRIPARIYVDLLRGLPVILTIFLLGQGLPLIGLRIFGTSSYPYGVITLGLIAGAYIAEIFRSGIEALPGGQLEAARALGMSHGKAMRLIVIPQGVRNTLPALTNQFIATIKDSSLVYLLGFTIYERELYRIGQDAAQQTGNLSALVAAGIMYLIITIPLTYIVNYMDKRFKTGRRPETMMTGEAEAANLSAPILRSTVAGRVPNE</sequence>
<feature type="transmembrane region" description="Helical" evidence="9">
    <location>
        <begin position="70"/>
        <end position="91"/>
    </location>
</feature>
<organism evidence="11 12">
    <name type="scientific">Microterricola viridarii</name>
    <dbReference type="NCBI Taxonomy" id="412690"/>
    <lineage>
        <taxon>Bacteria</taxon>
        <taxon>Bacillati</taxon>
        <taxon>Actinomycetota</taxon>
        <taxon>Actinomycetes</taxon>
        <taxon>Micrococcales</taxon>
        <taxon>Microbacteriaceae</taxon>
        <taxon>Microterricola</taxon>
    </lineage>
</organism>
<keyword evidence="5 9" id="KW-0812">Transmembrane</keyword>
<dbReference type="GO" id="GO:0022857">
    <property type="term" value="F:transmembrane transporter activity"/>
    <property type="evidence" value="ECO:0007669"/>
    <property type="project" value="InterPro"/>
</dbReference>
<keyword evidence="7 9" id="KW-1133">Transmembrane helix</keyword>
<dbReference type="Pfam" id="PF00528">
    <property type="entry name" value="BPD_transp_1"/>
    <property type="match status" value="1"/>
</dbReference>
<dbReference type="GO" id="GO:0006865">
    <property type="term" value="P:amino acid transport"/>
    <property type="evidence" value="ECO:0007669"/>
    <property type="project" value="UniProtKB-KW"/>
</dbReference>
<keyword evidence="8 9" id="KW-0472">Membrane</keyword>
<comment type="similarity">
    <text evidence="2">Belongs to the binding-protein-dependent transport system permease family. HisMQ subfamily.</text>
</comment>
<evidence type="ECO:0000256" key="9">
    <source>
        <dbReference type="RuleBase" id="RU363032"/>
    </source>
</evidence>
<dbReference type="CDD" id="cd06261">
    <property type="entry name" value="TM_PBP2"/>
    <property type="match status" value="1"/>
</dbReference>
<evidence type="ECO:0000256" key="8">
    <source>
        <dbReference type="ARBA" id="ARBA00023136"/>
    </source>
</evidence>
<dbReference type="PANTHER" id="PTHR30614">
    <property type="entry name" value="MEMBRANE COMPONENT OF AMINO ACID ABC TRANSPORTER"/>
    <property type="match status" value="1"/>
</dbReference>
<dbReference type="Proteomes" id="UP000181956">
    <property type="component" value="Chromosome I"/>
</dbReference>
<reference evidence="12" key="1">
    <citation type="submission" date="2016-10" db="EMBL/GenBank/DDBJ databases">
        <authorList>
            <person name="Varghese N."/>
            <person name="Submissions S."/>
        </authorList>
    </citation>
    <scope>NUCLEOTIDE SEQUENCE [LARGE SCALE GENOMIC DNA]</scope>
    <source>
        <strain evidence="12">DSM 21772</strain>
    </source>
</reference>
<protein>
    <submittedName>
        <fullName evidence="11">Amino acid ABC transporter membrane protein, PAAT family</fullName>
    </submittedName>
</protein>
<evidence type="ECO:0000256" key="2">
    <source>
        <dbReference type="ARBA" id="ARBA00010072"/>
    </source>
</evidence>
<evidence type="ECO:0000256" key="7">
    <source>
        <dbReference type="ARBA" id="ARBA00022989"/>
    </source>
</evidence>
<gene>
    <name evidence="11" type="ORF">SAMN04489834_1670</name>
</gene>
<dbReference type="RefSeq" id="WP_083363616.1">
    <property type="nucleotide sequence ID" value="NZ_LT629742.1"/>
</dbReference>
<dbReference type="PROSITE" id="PS50928">
    <property type="entry name" value="ABC_TM1"/>
    <property type="match status" value="1"/>
</dbReference>
<evidence type="ECO:0000313" key="12">
    <source>
        <dbReference type="Proteomes" id="UP000181956"/>
    </source>
</evidence>
<dbReference type="GO" id="GO:0043190">
    <property type="term" value="C:ATP-binding cassette (ABC) transporter complex"/>
    <property type="evidence" value="ECO:0007669"/>
    <property type="project" value="InterPro"/>
</dbReference>
<feature type="transmembrane region" description="Helical" evidence="9">
    <location>
        <begin position="20"/>
        <end position="49"/>
    </location>
</feature>
<dbReference type="Gene3D" id="1.10.3720.10">
    <property type="entry name" value="MetI-like"/>
    <property type="match status" value="1"/>
</dbReference>
<keyword evidence="3 9" id="KW-0813">Transport</keyword>
<dbReference type="AlphaFoldDB" id="A0A1H1T1J1"/>
<keyword evidence="6" id="KW-0029">Amino-acid transport</keyword>
<evidence type="ECO:0000256" key="6">
    <source>
        <dbReference type="ARBA" id="ARBA00022970"/>
    </source>
</evidence>
<keyword evidence="4" id="KW-1003">Cell membrane</keyword>
<dbReference type="SUPFAM" id="SSF161098">
    <property type="entry name" value="MetI-like"/>
    <property type="match status" value="1"/>
</dbReference>
<feature type="domain" description="ABC transmembrane type-1" evidence="10">
    <location>
        <begin position="25"/>
        <end position="219"/>
    </location>
</feature>
<evidence type="ECO:0000256" key="1">
    <source>
        <dbReference type="ARBA" id="ARBA00004651"/>
    </source>
</evidence>
<evidence type="ECO:0000256" key="4">
    <source>
        <dbReference type="ARBA" id="ARBA00022475"/>
    </source>
</evidence>
<evidence type="ECO:0000256" key="5">
    <source>
        <dbReference type="ARBA" id="ARBA00022692"/>
    </source>
</evidence>
<proteinExistence type="inferred from homology"/>
<dbReference type="STRING" id="412690.SAMN04489834_1670"/>
<name>A0A1H1T1J1_9MICO</name>
<feature type="transmembrane region" description="Helical" evidence="9">
    <location>
        <begin position="200"/>
        <end position="222"/>
    </location>
</feature>
<evidence type="ECO:0000259" key="10">
    <source>
        <dbReference type="PROSITE" id="PS50928"/>
    </source>
</evidence>
<accession>A0A1H1T1J1</accession>
<dbReference type="NCBIfam" id="TIGR01726">
    <property type="entry name" value="HEQRo_perm_3TM"/>
    <property type="match status" value="1"/>
</dbReference>
<comment type="subcellular location">
    <subcellularLocation>
        <location evidence="1 9">Cell membrane</location>
        <topology evidence="1 9">Multi-pass membrane protein</topology>
    </subcellularLocation>
</comment>